<organism evidence="2 3">
    <name type="scientific">Coprinopsis marcescibilis</name>
    <name type="common">Agaric fungus</name>
    <name type="synonym">Psathyrella marcescibilis</name>
    <dbReference type="NCBI Taxonomy" id="230819"/>
    <lineage>
        <taxon>Eukaryota</taxon>
        <taxon>Fungi</taxon>
        <taxon>Dikarya</taxon>
        <taxon>Basidiomycota</taxon>
        <taxon>Agaricomycotina</taxon>
        <taxon>Agaricomycetes</taxon>
        <taxon>Agaricomycetidae</taxon>
        <taxon>Agaricales</taxon>
        <taxon>Agaricineae</taxon>
        <taxon>Psathyrellaceae</taxon>
        <taxon>Coprinopsis</taxon>
    </lineage>
</organism>
<dbReference type="InterPro" id="IPR024655">
    <property type="entry name" value="Asl1_glyco_hydro_catalytic"/>
</dbReference>
<dbReference type="AlphaFoldDB" id="A0A5C3L8E8"/>
<evidence type="ECO:0000313" key="2">
    <source>
        <dbReference type="EMBL" id="TFK29304.1"/>
    </source>
</evidence>
<feature type="domain" description="Asl1-like glycosyl hydrolase catalytic" evidence="1">
    <location>
        <begin position="19"/>
        <end position="230"/>
    </location>
</feature>
<gene>
    <name evidence="2" type="ORF">FA15DRAFT_397075</name>
</gene>
<sequence length="232" mass="26475">MGQPRQRWSTCQLVRQPRVYTWHPRKPDVMNGYPNIEFVPMLWGPNQVGEFQQYVRAGYASHVLGFNEPDHNGQAHLDPGYAASLYAQHITPLASQGYRLGSPATTNGPDGIAWMHSFMNACGNCQISFMAAHWYGTRLEDLQAHLNMYHDTFGRPVWLTEYACQNFGGGAQCSNDQIWDFMRRSSEWMDNTSWIEKYSWFGALHNMNNVNYGNQILGGDGQPNALGWEYVN</sequence>
<dbReference type="GO" id="GO:0071966">
    <property type="term" value="P:fungal-type cell wall polysaccharide metabolic process"/>
    <property type="evidence" value="ECO:0007669"/>
    <property type="project" value="TreeGrafter"/>
</dbReference>
<dbReference type="EMBL" id="ML210150">
    <property type="protein sequence ID" value="TFK29304.1"/>
    <property type="molecule type" value="Genomic_DNA"/>
</dbReference>
<dbReference type="Pfam" id="PF11790">
    <property type="entry name" value="Glyco_hydro_cc"/>
    <property type="match status" value="1"/>
</dbReference>
<dbReference type="STRING" id="230819.A0A5C3L8E8"/>
<dbReference type="OrthoDB" id="5959761at2759"/>
<evidence type="ECO:0000259" key="1">
    <source>
        <dbReference type="Pfam" id="PF11790"/>
    </source>
</evidence>
<dbReference type="InterPro" id="IPR053183">
    <property type="entry name" value="ASL1"/>
</dbReference>
<protein>
    <recommendedName>
        <fullName evidence="1">Asl1-like glycosyl hydrolase catalytic domain-containing protein</fullName>
    </recommendedName>
</protein>
<name>A0A5C3L8E8_COPMA</name>
<dbReference type="PANTHER" id="PTHR34154">
    <property type="entry name" value="ALKALI-SENSITIVE LINKAGE PROTEIN 1"/>
    <property type="match status" value="1"/>
</dbReference>
<reference evidence="2 3" key="1">
    <citation type="journal article" date="2019" name="Nat. Ecol. Evol.">
        <title>Megaphylogeny resolves global patterns of mushroom evolution.</title>
        <authorList>
            <person name="Varga T."/>
            <person name="Krizsan K."/>
            <person name="Foldi C."/>
            <person name="Dima B."/>
            <person name="Sanchez-Garcia M."/>
            <person name="Sanchez-Ramirez S."/>
            <person name="Szollosi G.J."/>
            <person name="Szarkandi J.G."/>
            <person name="Papp V."/>
            <person name="Albert L."/>
            <person name="Andreopoulos W."/>
            <person name="Angelini C."/>
            <person name="Antonin V."/>
            <person name="Barry K.W."/>
            <person name="Bougher N.L."/>
            <person name="Buchanan P."/>
            <person name="Buyck B."/>
            <person name="Bense V."/>
            <person name="Catcheside P."/>
            <person name="Chovatia M."/>
            <person name="Cooper J."/>
            <person name="Damon W."/>
            <person name="Desjardin D."/>
            <person name="Finy P."/>
            <person name="Geml J."/>
            <person name="Haridas S."/>
            <person name="Hughes K."/>
            <person name="Justo A."/>
            <person name="Karasinski D."/>
            <person name="Kautmanova I."/>
            <person name="Kiss B."/>
            <person name="Kocsube S."/>
            <person name="Kotiranta H."/>
            <person name="LaButti K.M."/>
            <person name="Lechner B.E."/>
            <person name="Liimatainen K."/>
            <person name="Lipzen A."/>
            <person name="Lukacs Z."/>
            <person name="Mihaltcheva S."/>
            <person name="Morgado L.N."/>
            <person name="Niskanen T."/>
            <person name="Noordeloos M.E."/>
            <person name="Ohm R.A."/>
            <person name="Ortiz-Santana B."/>
            <person name="Ovrebo C."/>
            <person name="Racz N."/>
            <person name="Riley R."/>
            <person name="Savchenko A."/>
            <person name="Shiryaev A."/>
            <person name="Soop K."/>
            <person name="Spirin V."/>
            <person name="Szebenyi C."/>
            <person name="Tomsovsky M."/>
            <person name="Tulloss R.E."/>
            <person name="Uehling J."/>
            <person name="Grigoriev I.V."/>
            <person name="Vagvolgyi C."/>
            <person name="Papp T."/>
            <person name="Martin F.M."/>
            <person name="Miettinen O."/>
            <person name="Hibbett D.S."/>
            <person name="Nagy L.G."/>
        </authorList>
    </citation>
    <scope>NUCLEOTIDE SEQUENCE [LARGE SCALE GENOMIC DNA]</scope>
    <source>
        <strain evidence="2 3">CBS 121175</strain>
    </source>
</reference>
<dbReference type="Gene3D" id="3.20.20.80">
    <property type="entry name" value="Glycosidases"/>
    <property type="match status" value="1"/>
</dbReference>
<keyword evidence="3" id="KW-1185">Reference proteome</keyword>
<dbReference type="GO" id="GO:0009277">
    <property type="term" value="C:fungal-type cell wall"/>
    <property type="evidence" value="ECO:0007669"/>
    <property type="project" value="TreeGrafter"/>
</dbReference>
<proteinExistence type="predicted"/>
<accession>A0A5C3L8E8</accession>
<dbReference type="Proteomes" id="UP000307440">
    <property type="component" value="Unassembled WGS sequence"/>
</dbReference>
<dbReference type="SUPFAM" id="SSF51445">
    <property type="entry name" value="(Trans)glycosidases"/>
    <property type="match status" value="1"/>
</dbReference>
<evidence type="ECO:0000313" key="3">
    <source>
        <dbReference type="Proteomes" id="UP000307440"/>
    </source>
</evidence>
<dbReference type="InterPro" id="IPR017853">
    <property type="entry name" value="GH"/>
</dbReference>
<dbReference type="PANTHER" id="PTHR34154:SF3">
    <property type="entry name" value="ALKALI-SENSITIVE LINKAGE PROTEIN 1"/>
    <property type="match status" value="1"/>
</dbReference>